<evidence type="ECO:0000313" key="1">
    <source>
        <dbReference type="EMBL" id="KAK3743537.1"/>
    </source>
</evidence>
<accession>A0AAE1CXH7</accession>
<evidence type="ECO:0000313" key="2">
    <source>
        <dbReference type="Proteomes" id="UP001283361"/>
    </source>
</evidence>
<reference evidence="1" key="1">
    <citation type="journal article" date="2023" name="G3 (Bethesda)">
        <title>A reference genome for the long-term kleptoplast-retaining sea slug Elysia crispata morphotype clarki.</title>
        <authorList>
            <person name="Eastman K.E."/>
            <person name="Pendleton A.L."/>
            <person name="Shaikh M.A."/>
            <person name="Suttiyut T."/>
            <person name="Ogas R."/>
            <person name="Tomko P."/>
            <person name="Gavelis G."/>
            <person name="Widhalm J.R."/>
            <person name="Wisecaver J.H."/>
        </authorList>
    </citation>
    <scope>NUCLEOTIDE SEQUENCE</scope>
    <source>
        <strain evidence="1">ECLA1</strain>
    </source>
</reference>
<protein>
    <submittedName>
        <fullName evidence="1">Uncharacterized protein</fullName>
    </submittedName>
</protein>
<dbReference type="Proteomes" id="UP001283361">
    <property type="component" value="Unassembled WGS sequence"/>
</dbReference>
<name>A0AAE1CXH7_9GAST</name>
<keyword evidence="2" id="KW-1185">Reference proteome</keyword>
<organism evidence="1 2">
    <name type="scientific">Elysia crispata</name>
    <name type="common">lettuce slug</name>
    <dbReference type="NCBI Taxonomy" id="231223"/>
    <lineage>
        <taxon>Eukaryota</taxon>
        <taxon>Metazoa</taxon>
        <taxon>Spiralia</taxon>
        <taxon>Lophotrochozoa</taxon>
        <taxon>Mollusca</taxon>
        <taxon>Gastropoda</taxon>
        <taxon>Heterobranchia</taxon>
        <taxon>Euthyneura</taxon>
        <taxon>Panpulmonata</taxon>
        <taxon>Sacoglossa</taxon>
        <taxon>Placobranchoidea</taxon>
        <taxon>Plakobranchidae</taxon>
        <taxon>Elysia</taxon>
    </lineage>
</organism>
<gene>
    <name evidence="1" type="ORF">RRG08_027404</name>
</gene>
<comment type="caution">
    <text evidence="1">The sequence shown here is derived from an EMBL/GenBank/DDBJ whole genome shotgun (WGS) entry which is preliminary data.</text>
</comment>
<proteinExistence type="predicted"/>
<dbReference type="EMBL" id="JAWDGP010006302">
    <property type="protein sequence ID" value="KAK3743537.1"/>
    <property type="molecule type" value="Genomic_DNA"/>
</dbReference>
<dbReference type="AlphaFoldDB" id="A0AAE1CXH7"/>
<sequence>MTGEYKSSASRTDAASQPPRCCQLVARVALISYLLDPAGLQLVKHTLGQISREDAEASYFLKYFSDWVKVKVSTSTNLEVNLFQIVKTR</sequence>